<evidence type="ECO:0000256" key="12">
    <source>
        <dbReference type="ARBA" id="ARBA00023012"/>
    </source>
</evidence>
<evidence type="ECO:0000256" key="4">
    <source>
        <dbReference type="ARBA" id="ARBA00022475"/>
    </source>
</evidence>
<dbReference type="Gene3D" id="3.30.565.10">
    <property type="entry name" value="Histidine kinase-like ATPase, C-terminal domain"/>
    <property type="match status" value="1"/>
</dbReference>
<evidence type="ECO:0000256" key="6">
    <source>
        <dbReference type="ARBA" id="ARBA00022679"/>
    </source>
</evidence>
<name>A0A495J5P4_9SPHI</name>
<dbReference type="InterPro" id="IPR004358">
    <property type="entry name" value="Sig_transdc_His_kin-like_C"/>
</dbReference>
<dbReference type="SUPFAM" id="SSF47384">
    <property type="entry name" value="Homodimeric domain of signal transducing histidine kinase"/>
    <property type="match status" value="1"/>
</dbReference>
<evidence type="ECO:0000256" key="11">
    <source>
        <dbReference type="ARBA" id="ARBA00022989"/>
    </source>
</evidence>
<keyword evidence="9 17" id="KW-0418">Kinase</keyword>
<evidence type="ECO:0000256" key="3">
    <source>
        <dbReference type="ARBA" id="ARBA00012438"/>
    </source>
</evidence>
<dbReference type="EMBL" id="RBKU01000001">
    <property type="protein sequence ID" value="RKR84310.1"/>
    <property type="molecule type" value="Genomic_DNA"/>
</dbReference>
<dbReference type="Proteomes" id="UP000268007">
    <property type="component" value="Unassembled WGS sequence"/>
</dbReference>
<dbReference type="InterPro" id="IPR001789">
    <property type="entry name" value="Sig_transdc_resp-reg_receiver"/>
</dbReference>
<comment type="catalytic activity">
    <reaction evidence="1">
        <text>ATP + protein L-histidine = ADP + protein N-phospho-L-histidine.</text>
        <dbReference type="EC" id="2.7.13.3"/>
    </reaction>
</comment>
<evidence type="ECO:0000256" key="9">
    <source>
        <dbReference type="ARBA" id="ARBA00022777"/>
    </source>
</evidence>
<dbReference type="GO" id="GO:0005886">
    <property type="term" value="C:plasma membrane"/>
    <property type="evidence" value="ECO:0007669"/>
    <property type="project" value="UniProtKB-SubCell"/>
</dbReference>
<dbReference type="CDD" id="cd00082">
    <property type="entry name" value="HisKA"/>
    <property type="match status" value="1"/>
</dbReference>
<dbReference type="InterPro" id="IPR036097">
    <property type="entry name" value="HisK_dim/P_sf"/>
</dbReference>
<dbReference type="PROSITE" id="PS50110">
    <property type="entry name" value="RESPONSE_REGULATORY"/>
    <property type="match status" value="2"/>
</dbReference>
<dbReference type="SUPFAM" id="SSF55874">
    <property type="entry name" value="ATPase domain of HSP90 chaperone/DNA topoisomerase II/histidine kinase"/>
    <property type="match status" value="1"/>
</dbReference>
<keyword evidence="18" id="KW-1185">Reference proteome</keyword>
<dbReference type="AlphaFoldDB" id="A0A495J5P4"/>
<evidence type="ECO:0000256" key="5">
    <source>
        <dbReference type="ARBA" id="ARBA00022553"/>
    </source>
</evidence>
<evidence type="ECO:0000256" key="8">
    <source>
        <dbReference type="ARBA" id="ARBA00022741"/>
    </source>
</evidence>
<dbReference type="CDD" id="cd17546">
    <property type="entry name" value="REC_hyHK_CKI1_RcsC-like"/>
    <property type="match status" value="1"/>
</dbReference>
<keyword evidence="13" id="KW-0472">Membrane</keyword>
<dbReference type="PANTHER" id="PTHR45339">
    <property type="entry name" value="HYBRID SIGNAL TRANSDUCTION HISTIDINE KINASE J"/>
    <property type="match status" value="1"/>
</dbReference>
<dbReference type="GO" id="GO:0005524">
    <property type="term" value="F:ATP binding"/>
    <property type="evidence" value="ECO:0007669"/>
    <property type="project" value="UniProtKB-KW"/>
</dbReference>
<keyword evidence="11" id="KW-1133">Transmembrane helix</keyword>
<evidence type="ECO:0000256" key="2">
    <source>
        <dbReference type="ARBA" id="ARBA00004651"/>
    </source>
</evidence>
<dbReference type="FunFam" id="3.30.565.10:FF:000010">
    <property type="entry name" value="Sensor histidine kinase RcsC"/>
    <property type="match status" value="1"/>
</dbReference>
<organism evidence="17 18">
    <name type="scientific">Mucilaginibacter gracilis</name>
    <dbReference type="NCBI Taxonomy" id="423350"/>
    <lineage>
        <taxon>Bacteria</taxon>
        <taxon>Pseudomonadati</taxon>
        <taxon>Bacteroidota</taxon>
        <taxon>Sphingobacteriia</taxon>
        <taxon>Sphingobacteriales</taxon>
        <taxon>Sphingobacteriaceae</taxon>
        <taxon>Mucilaginibacter</taxon>
    </lineage>
</organism>
<dbReference type="Gene3D" id="3.40.50.2300">
    <property type="match status" value="2"/>
</dbReference>
<comment type="caution">
    <text evidence="17">The sequence shown here is derived from an EMBL/GenBank/DDBJ whole genome shotgun (WGS) entry which is preliminary data.</text>
</comment>
<dbReference type="FunFam" id="1.10.287.130:FF:000003">
    <property type="entry name" value="Histidine kinase"/>
    <property type="match status" value="1"/>
</dbReference>
<keyword evidence="6" id="KW-0808">Transferase</keyword>
<dbReference type="GO" id="GO:0000155">
    <property type="term" value="F:phosphorelay sensor kinase activity"/>
    <property type="evidence" value="ECO:0007669"/>
    <property type="project" value="InterPro"/>
</dbReference>
<dbReference type="SUPFAM" id="SSF55785">
    <property type="entry name" value="PYP-like sensor domain (PAS domain)"/>
    <property type="match status" value="1"/>
</dbReference>
<dbReference type="InterPro" id="IPR035965">
    <property type="entry name" value="PAS-like_dom_sf"/>
</dbReference>
<dbReference type="Gene3D" id="1.10.287.130">
    <property type="match status" value="1"/>
</dbReference>
<gene>
    <name evidence="17" type="ORF">BDD43_4544</name>
</gene>
<dbReference type="PANTHER" id="PTHR45339:SF1">
    <property type="entry name" value="HYBRID SIGNAL TRANSDUCTION HISTIDINE KINASE J"/>
    <property type="match status" value="1"/>
</dbReference>
<evidence type="ECO:0000256" key="1">
    <source>
        <dbReference type="ARBA" id="ARBA00000085"/>
    </source>
</evidence>
<feature type="modified residue" description="4-aspartylphosphate" evidence="14">
    <location>
        <position position="604"/>
    </location>
</feature>
<dbReference type="RefSeq" id="WP_121199842.1">
    <property type="nucleotide sequence ID" value="NZ_RBKU01000001.1"/>
</dbReference>
<accession>A0A495J5P4</accession>
<dbReference type="InterPro" id="IPR003594">
    <property type="entry name" value="HATPase_dom"/>
</dbReference>
<dbReference type="PRINTS" id="PR00344">
    <property type="entry name" value="BCTRLSENSOR"/>
</dbReference>
<dbReference type="InterPro" id="IPR011006">
    <property type="entry name" value="CheY-like_superfamily"/>
</dbReference>
<dbReference type="SUPFAM" id="SSF52172">
    <property type="entry name" value="CheY-like"/>
    <property type="match status" value="2"/>
</dbReference>
<evidence type="ECO:0000256" key="10">
    <source>
        <dbReference type="ARBA" id="ARBA00022840"/>
    </source>
</evidence>
<feature type="domain" description="Histidine kinase" evidence="15">
    <location>
        <begin position="312"/>
        <end position="533"/>
    </location>
</feature>
<dbReference type="SMART" id="SM00448">
    <property type="entry name" value="REC"/>
    <property type="match status" value="2"/>
</dbReference>
<dbReference type="InterPro" id="IPR036890">
    <property type="entry name" value="HATPase_C_sf"/>
</dbReference>
<keyword evidence="12" id="KW-0902">Two-component regulatory system</keyword>
<sequence length="823" mass="93229">MIAGKNVNWLQESVNLLAQMYVIKEGDDRVKLFNQTTRCIQKHANAATVALIELQDAVTARNVACYPAALAPQVYDAYFIESITHKTRVITKPGTDFNNINGFFIYLPLNEKKFKGALIIYYEDVFEQDDLFKQFLQYTWLAIKDVVCLIQTQFNFERLSTRFNAIMETTPQGIVFVDDSGKDAWANKRAANILGVNNDKNEPLAISIAMTKLRNAAVNQEDIQREGMKLFSSPNQTLMDWRWIFGDPVSLVLSVSCTPVVSENIHGRLWAFTDITSLHVANLQLTELNLELDEKRQIADEQNQAKSGFLANMSHEIRTPMNGVIGMTSLLIGTPLNHEQQDYVETIRISGETLLSLINDILDFSKIESGKLDLEKQPFMLNTVIEETYDLLSLRANEKALDLLYYIDPNVPAEIIGDITRVRQILVNLVSNGIKFTPRGEILISITLLNRQNAKYIIEFTVKDSGIGIPPDKFHRLFQSFSQVDSSTTRKYGGTGLGLAISQRLVEAMGGKIRVESEFGQGSSFIFTIEVEANSSVKQFYKKSSLNEVILQNKRIFILDDNLTNLRILKKQFEVWEMDAQIYPHYQPLIEAIESQHFDLGIIDMLMPDKDGLEVARLIKTKFPDKNIPLILFSSAGFVTLNQTEDKNLFAAVLNKPVKYEYIRHTLLNVLNVDSQQPENTGKIVQETYSGVTSINVLVAEDNDINQKLVRRSLEKLGLLSDIVFNGIEVLQAIEHKHYDLIFMDVQMPEMDGYEATRKVLERYGSGNKPVIIAMTANALTGDKEKAISEGMDDYISKPFKITDLKEKIDKWFPHLTKEATVN</sequence>
<keyword evidence="10" id="KW-0067">ATP-binding</keyword>
<keyword evidence="4" id="KW-1003">Cell membrane</keyword>
<evidence type="ECO:0000256" key="7">
    <source>
        <dbReference type="ARBA" id="ARBA00022692"/>
    </source>
</evidence>
<dbReference type="CDD" id="cd16922">
    <property type="entry name" value="HATPase_EvgS-ArcB-TorS-like"/>
    <property type="match status" value="1"/>
</dbReference>
<evidence type="ECO:0000256" key="14">
    <source>
        <dbReference type="PROSITE-ProRule" id="PRU00169"/>
    </source>
</evidence>
<protein>
    <recommendedName>
        <fullName evidence="3">histidine kinase</fullName>
        <ecNumber evidence="3">2.7.13.3</ecNumber>
    </recommendedName>
</protein>
<evidence type="ECO:0000313" key="18">
    <source>
        <dbReference type="Proteomes" id="UP000268007"/>
    </source>
</evidence>
<keyword evidence="8" id="KW-0547">Nucleotide-binding</keyword>
<dbReference type="Pfam" id="PF00512">
    <property type="entry name" value="HisKA"/>
    <property type="match status" value="1"/>
</dbReference>
<evidence type="ECO:0000259" key="15">
    <source>
        <dbReference type="PROSITE" id="PS50109"/>
    </source>
</evidence>
<dbReference type="Gene3D" id="3.30.450.20">
    <property type="entry name" value="PAS domain"/>
    <property type="match status" value="1"/>
</dbReference>
<keyword evidence="7" id="KW-0812">Transmembrane</keyword>
<dbReference type="InterPro" id="IPR003661">
    <property type="entry name" value="HisK_dim/P_dom"/>
</dbReference>
<dbReference type="Pfam" id="PF00072">
    <property type="entry name" value="Response_reg"/>
    <property type="match status" value="2"/>
</dbReference>
<evidence type="ECO:0000256" key="13">
    <source>
        <dbReference type="ARBA" id="ARBA00023136"/>
    </source>
</evidence>
<proteinExistence type="predicted"/>
<feature type="modified residue" description="4-aspartylphosphate" evidence="14">
    <location>
        <position position="745"/>
    </location>
</feature>
<dbReference type="PROSITE" id="PS50109">
    <property type="entry name" value="HIS_KIN"/>
    <property type="match status" value="1"/>
</dbReference>
<dbReference type="SMART" id="SM00388">
    <property type="entry name" value="HisKA"/>
    <property type="match status" value="1"/>
</dbReference>
<keyword evidence="5 14" id="KW-0597">Phosphoprotein</keyword>
<dbReference type="Pfam" id="PF02518">
    <property type="entry name" value="HATPase_c"/>
    <property type="match status" value="1"/>
</dbReference>
<reference evidence="17 18" key="1">
    <citation type="submission" date="2018-10" db="EMBL/GenBank/DDBJ databases">
        <title>Genomic Encyclopedia of Archaeal and Bacterial Type Strains, Phase II (KMG-II): from individual species to whole genera.</title>
        <authorList>
            <person name="Goeker M."/>
        </authorList>
    </citation>
    <scope>NUCLEOTIDE SEQUENCE [LARGE SCALE GENOMIC DNA]</scope>
    <source>
        <strain evidence="17 18">DSM 18602</strain>
    </source>
</reference>
<comment type="subcellular location">
    <subcellularLocation>
        <location evidence="2">Cell membrane</location>
        <topology evidence="2">Multi-pass membrane protein</topology>
    </subcellularLocation>
</comment>
<feature type="domain" description="Response regulatory" evidence="16">
    <location>
        <begin position="555"/>
        <end position="671"/>
    </location>
</feature>
<dbReference type="OrthoDB" id="9809670at2"/>
<dbReference type="SMART" id="SM00387">
    <property type="entry name" value="HATPase_c"/>
    <property type="match status" value="1"/>
</dbReference>
<evidence type="ECO:0000259" key="16">
    <source>
        <dbReference type="PROSITE" id="PS50110"/>
    </source>
</evidence>
<evidence type="ECO:0000313" key="17">
    <source>
        <dbReference type="EMBL" id="RKR84310.1"/>
    </source>
</evidence>
<feature type="domain" description="Response regulatory" evidence="16">
    <location>
        <begin position="696"/>
        <end position="813"/>
    </location>
</feature>
<dbReference type="InterPro" id="IPR005467">
    <property type="entry name" value="His_kinase_dom"/>
</dbReference>
<dbReference type="EC" id="2.7.13.3" evidence="3"/>